<evidence type="ECO:0000256" key="18">
    <source>
        <dbReference type="SAM" id="Coils"/>
    </source>
</evidence>
<feature type="region of interest" description="Disordered" evidence="19">
    <location>
        <begin position="23"/>
        <end position="78"/>
    </location>
</feature>
<evidence type="ECO:0000256" key="9">
    <source>
        <dbReference type="ARBA" id="ARBA00022949"/>
    </source>
</evidence>
<dbReference type="Gene3D" id="3.40.850.10">
    <property type="entry name" value="Kinesin motor domain"/>
    <property type="match status" value="1"/>
</dbReference>
<feature type="coiled-coil region" evidence="18">
    <location>
        <begin position="107"/>
        <end position="164"/>
    </location>
</feature>
<evidence type="ECO:0000256" key="3">
    <source>
        <dbReference type="ARBA" id="ARBA00004536"/>
    </source>
</evidence>
<dbReference type="GO" id="GO:0005912">
    <property type="term" value="C:adherens junction"/>
    <property type="evidence" value="ECO:0007669"/>
    <property type="project" value="UniProtKB-SubCell"/>
</dbReference>
<dbReference type="PANTHER" id="PTHR47972">
    <property type="entry name" value="KINESIN-LIKE PROTEIN KLP-3"/>
    <property type="match status" value="1"/>
</dbReference>
<feature type="compositionally biased region" description="Basic residues" evidence="19">
    <location>
        <begin position="779"/>
        <end position="788"/>
    </location>
</feature>
<reference evidence="21" key="2">
    <citation type="submission" date="2025-08" db="UniProtKB">
        <authorList>
            <consortium name="Ensembl"/>
        </authorList>
    </citation>
    <scope>IDENTIFICATION</scope>
    <source>
        <strain evidence="21">Thorbecke</strain>
    </source>
</reference>
<comment type="function">
    <text evidence="15">Minus-end microtubule-dependent motor protein. Involved in apically targeted transport. Required for zonula adherens maintenance.</text>
</comment>
<comment type="similarity">
    <text evidence="16 17">Belongs to the TRAFAC class myosin-kinesin ATPase superfamily. Kinesin family.</text>
</comment>
<evidence type="ECO:0000256" key="16">
    <source>
        <dbReference type="PROSITE-ProRule" id="PRU00283"/>
    </source>
</evidence>
<dbReference type="PRINTS" id="PR00380">
    <property type="entry name" value="KINESINHEAVY"/>
</dbReference>
<keyword evidence="14" id="KW-0968">Cytoplasmic vesicle</keyword>
<evidence type="ECO:0000256" key="15">
    <source>
        <dbReference type="ARBA" id="ARBA00060102"/>
    </source>
</evidence>
<evidence type="ECO:0000313" key="21">
    <source>
        <dbReference type="Ensembl" id="ENSOCUP00000034591.1"/>
    </source>
</evidence>
<evidence type="ECO:0000256" key="6">
    <source>
        <dbReference type="ARBA" id="ARBA00022701"/>
    </source>
</evidence>
<feature type="coiled-coil region" evidence="18">
    <location>
        <begin position="190"/>
        <end position="238"/>
    </location>
</feature>
<dbReference type="GeneTree" id="ENSGT00940000154022"/>
<dbReference type="Pfam" id="PF00225">
    <property type="entry name" value="Kinesin"/>
    <property type="match status" value="1"/>
</dbReference>
<dbReference type="EMBL" id="AAGW02052857">
    <property type="status" value="NOT_ANNOTATED_CDS"/>
    <property type="molecule type" value="Genomic_DNA"/>
</dbReference>
<dbReference type="EMBL" id="AAGW02052856">
    <property type="status" value="NOT_ANNOTATED_CDS"/>
    <property type="molecule type" value="Genomic_DNA"/>
</dbReference>
<reference evidence="21 22" key="1">
    <citation type="journal article" date="2011" name="Nature">
        <title>A high-resolution map of human evolutionary constraint using 29 mammals.</title>
        <authorList>
            <person name="Lindblad-Toh K."/>
            <person name="Garber M."/>
            <person name="Zuk O."/>
            <person name="Lin M.F."/>
            <person name="Parker B.J."/>
            <person name="Washietl S."/>
            <person name="Kheradpour P."/>
            <person name="Ernst J."/>
            <person name="Jordan G."/>
            <person name="Mauceli E."/>
            <person name="Ward L.D."/>
            <person name="Lowe C.B."/>
            <person name="Holloway A.K."/>
            <person name="Clamp M."/>
            <person name="Gnerre S."/>
            <person name="Alfoldi J."/>
            <person name="Beal K."/>
            <person name="Chang J."/>
            <person name="Clawson H."/>
            <person name="Cuff J."/>
            <person name="Di Palma F."/>
            <person name="Fitzgerald S."/>
            <person name="Flicek P."/>
            <person name="Guttman M."/>
            <person name="Hubisz M.J."/>
            <person name="Jaffe D.B."/>
            <person name="Jungreis I."/>
            <person name="Kent W.J."/>
            <person name="Kostka D."/>
            <person name="Lara M."/>
            <person name="Martins A.L."/>
            <person name="Massingham T."/>
            <person name="Moltke I."/>
            <person name="Raney B.J."/>
            <person name="Rasmussen M.D."/>
            <person name="Robinson J."/>
            <person name="Stark A."/>
            <person name="Vilella A.J."/>
            <person name="Wen J."/>
            <person name="Xie X."/>
            <person name="Zody M.C."/>
            <person name="Baldwin J."/>
            <person name="Bloom T."/>
            <person name="Chin C.W."/>
            <person name="Heiman D."/>
            <person name="Nicol R."/>
            <person name="Nusbaum C."/>
            <person name="Young S."/>
            <person name="Wilkinson J."/>
            <person name="Worley K.C."/>
            <person name="Kovar C.L."/>
            <person name="Muzny D.M."/>
            <person name="Gibbs R.A."/>
            <person name="Cree A."/>
            <person name="Dihn H.H."/>
            <person name="Fowler G."/>
            <person name="Jhangiani S."/>
            <person name="Joshi V."/>
            <person name="Lee S."/>
            <person name="Lewis L.R."/>
            <person name="Nazareth L.V."/>
            <person name="Okwuonu G."/>
            <person name="Santibanez J."/>
            <person name="Warren W.C."/>
            <person name="Mardis E.R."/>
            <person name="Weinstock G.M."/>
            <person name="Wilson R.K."/>
            <person name="Delehaunty K."/>
            <person name="Dooling D."/>
            <person name="Fronik C."/>
            <person name="Fulton L."/>
            <person name="Fulton B."/>
            <person name="Graves T."/>
            <person name="Minx P."/>
            <person name="Sodergren E."/>
            <person name="Birney E."/>
            <person name="Margulies E.H."/>
            <person name="Herrero J."/>
            <person name="Green E.D."/>
            <person name="Haussler D."/>
            <person name="Siepel A."/>
            <person name="Goldman N."/>
            <person name="Pollard K.S."/>
            <person name="Pedersen J.S."/>
            <person name="Lander E.S."/>
            <person name="Kellis M."/>
        </authorList>
    </citation>
    <scope>NUCLEOTIDE SEQUENCE [LARGE SCALE GENOMIC DNA]</scope>
    <source>
        <strain evidence="21 22">Thorbecke inbred</strain>
    </source>
</reference>
<dbReference type="FunFam" id="3.40.850.10:FF:000022">
    <property type="entry name" value="Kinesin-like protein"/>
    <property type="match status" value="1"/>
</dbReference>
<dbReference type="GO" id="GO:0005871">
    <property type="term" value="C:kinesin complex"/>
    <property type="evidence" value="ECO:0007669"/>
    <property type="project" value="UniProtKB-ARBA"/>
</dbReference>
<dbReference type="GO" id="GO:0005524">
    <property type="term" value="F:ATP binding"/>
    <property type="evidence" value="ECO:0007669"/>
    <property type="project" value="UniProtKB-UniRule"/>
</dbReference>
<evidence type="ECO:0000256" key="11">
    <source>
        <dbReference type="ARBA" id="ARBA00023136"/>
    </source>
</evidence>
<dbReference type="PANTHER" id="PTHR47972:SF5">
    <property type="entry name" value="KINESIN-LIKE PROTEIN KIFC3"/>
    <property type="match status" value="1"/>
</dbReference>
<evidence type="ECO:0000259" key="20">
    <source>
        <dbReference type="PROSITE" id="PS50067"/>
    </source>
</evidence>
<evidence type="ECO:0000256" key="10">
    <source>
        <dbReference type="ARBA" id="ARBA00023054"/>
    </source>
</evidence>
<dbReference type="PROSITE" id="PS00411">
    <property type="entry name" value="KINESIN_MOTOR_1"/>
    <property type="match status" value="1"/>
</dbReference>
<keyword evidence="5" id="KW-0597">Phosphoprotein</keyword>
<feature type="binding site" evidence="16">
    <location>
        <begin position="490"/>
        <end position="497"/>
    </location>
    <ligand>
        <name>ATP</name>
        <dbReference type="ChEBI" id="CHEBI:30616"/>
    </ligand>
</feature>
<dbReference type="GO" id="GO:0005813">
    <property type="term" value="C:centrosome"/>
    <property type="evidence" value="ECO:0007669"/>
    <property type="project" value="UniProtKB-SubCell"/>
</dbReference>
<dbReference type="AlphaFoldDB" id="A0A5F9CM82"/>
<evidence type="ECO:0000313" key="22">
    <source>
        <dbReference type="Proteomes" id="UP000001811"/>
    </source>
</evidence>
<dbReference type="InterPro" id="IPR027640">
    <property type="entry name" value="Kinesin-like_fam"/>
</dbReference>
<dbReference type="GO" id="GO:0005874">
    <property type="term" value="C:microtubule"/>
    <property type="evidence" value="ECO:0007669"/>
    <property type="project" value="UniProtKB-KW"/>
</dbReference>
<evidence type="ECO:0000256" key="7">
    <source>
        <dbReference type="ARBA" id="ARBA00022741"/>
    </source>
</evidence>
<feature type="compositionally biased region" description="Low complexity" evidence="19">
    <location>
        <begin position="33"/>
        <end position="55"/>
    </location>
</feature>
<dbReference type="SUPFAM" id="SSF52540">
    <property type="entry name" value="P-loop containing nucleoside triphosphate hydrolases"/>
    <property type="match status" value="1"/>
</dbReference>
<keyword evidence="12 16" id="KW-0505">Motor protein</keyword>
<evidence type="ECO:0000256" key="8">
    <source>
        <dbReference type="ARBA" id="ARBA00022840"/>
    </source>
</evidence>
<evidence type="ECO:0000256" key="4">
    <source>
        <dbReference type="ARBA" id="ARBA00022490"/>
    </source>
</evidence>
<evidence type="ECO:0000256" key="1">
    <source>
        <dbReference type="ARBA" id="ARBA00004284"/>
    </source>
</evidence>
<dbReference type="Bgee" id="ENSOCUG00000012069">
    <property type="expression patterns" value="Expressed in aorta and 19 other cell types or tissues"/>
</dbReference>
<organism evidence="21 22">
    <name type="scientific">Oryctolagus cuniculus</name>
    <name type="common">Rabbit</name>
    <dbReference type="NCBI Taxonomy" id="9986"/>
    <lineage>
        <taxon>Eukaryota</taxon>
        <taxon>Metazoa</taxon>
        <taxon>Chordata</taxon>
        <taxon>Craniata</taxon>
        <taxon>Vertebrata</taxon>
        <taxon>Euteleostomi</taxon>
        <taxon>Mammalia</taxon>
        <taxon>Eutheria</taxon>
        <taxon>Euarchontoglires</taxon>
        <taxon>Glires</taxon>
        <taxon>Lagomorpha</taxon>
        <taxon>Leporidae</taxon>
        <taxon>Oryctolagus</taxon>
    </lineage>
</organism>
<dbReference type="InterPro" id="IPR001752">
    <property type="entry name" value="Kinesin_motor_dom"/>
</dbReference>
<sequence length="788" mass="87366">MVPSRRTWNLGATPSLRGLWRVGRAAEQEPGMARPAPAAASPAARPSPHTGLGRLRTGRGKDTVGGVGDEDSGGRSAARPALAQCRALSVDWAGPGSPHRLYLTLQVENLKEKLISQAQEVSRLRSELGGTDLEKLRDRLTVENERLRQELRRCEAELQGLRAQPAVAAAAAPCPGCEHSQESAQLRDKLSQLQLEVAENKGVLSELNLEVQQKTDRLAEVELRLKDCLAEKAQEEERLSRRLRDSHETIASLRAQSPPVKYVIKTVEVESPKTRQALSESQARNQHLQEQVAMQRQVLKEMEQQLQSSHQLTTQLRAQIAMYEAELERAHGQMLEEMQSLEEDKNRAIEEAFARAQVEMKAVHENLAIGQAIEEVNSNNQELLRKYRRELQLRKKCHNELVRLKGNIRVIARVRPVTKEDGEGPEATNAVTFDPDDDSIIHLLHKGKPVSFELDKVFSPWASQQDVFQEVQALVTSCIDGFNVCIFAYGQTGAGKTYTMEGTPENPGINQRALQLLFSEVQEKASDWEYNITVSAAEIYNEVLRDLLGKEPQEKLEIRLCPDGSGQLYVPGLTEFRVQSVDDINKVFEFGHTNRTTEFTNLNEHSSRSHALLIVTVRGTDCSTGLRTTGKLNLVDLAGSERVGKSGAEGSRLREAQHINKSLSALGDVIAALRSRQGHVPFRNSKLTYLLQDSLSGDSKTLMVVQVSPVEKNTSETLYSLKFAERVRSVELGPGARRTELGSWSSQEHLEWEPACQAPQPSARAHSAPGSGTTSRAGSIRRKLQPSA</sequence>
<keyword evidence="9" id="KW-0965">Cell junction</keyword>
<accession>A0A5F9CM82</accession>
<keyword evidence="22" id="KW-1185">Reference proteome</keyword>
<dbReference type="InterPro" id="IPR027417">
    <property type="entry name" value="P-loop_NTPase"/>
</dbReference>
<keyword evidence="13" id="KW-0206">Cytoskeleton</keyword>
<dbReference type="GO" id="GO:0003777">
    <property type="term" value="F:microtubule motor activity"/>
    <property type="evidence" value="ECO:0007669"/>
    <property type="project" value="InterPro"/>
</dbReference>
<gene>
    <name evidence="21" type="primary">KIFC3</name>
</gene>
<evidence type="ECO:0000256" key="19">
    <source>
        <dbReference type="SAM" id="MobiDB-lite"/>
    </source>
</evidence>
<evidence type="ECO:0000256" key="13">
    <source>
        <dbReference type="ARBA" id="ARBA00023212"/>
    </source>
</evidence>
<evidence type="ECO:0000256" key="12">
    <source>
        <dbReference type="ARBA" id="ARBA00023175"/>
    </source>
</evidence>
<dbReference type="GO" id="GO:0030659">
    <property type="term" value="C:cytoplasmic vesicle membrane"/>
    <property type="evidence" value="ECO:0007669"/>
    <property type="project" value="UniProtKB-SubCell"/>
</dbReference>
<name>A0A5F9CM82_RABIT</name>
<dbReference type="InterPro" id="IPR019821">
    <property type="entry name" value="Kinesin_motor_CS"/>
</dbReference>
<dbReference type="PROSITE" id="PS50067">
    <property type="entry name" value="KINESIN_MOTOR_2"/>
    <property type="match status" value="1"/>
</dbReference>
<proteinExistence type="inferred from homology"/>
<keyword evidence="6 17" id="KW-0493">Microtubule</keyword>
<comment type="subcellular location">
    <subcellularLocation>
        <location evidence="3">Cell junction</location>
        <location evidence="3">Adherens junction</location>
    </subcellularLocation>
    <subcellularLocation>
        <location evidence="2">Cytoplasm</location>
        <location evidence="2">Cytoskeleton</location>
        <location evidence="2">Microtubule organizing center</location>
        <location evidence="2">Centrosome</location>
    </subcellularLocation>
    <subcellularLocation>
        <location evidence="1">Cytoplasmic vesicle membrane</location>
        <topology evidence="1">Peripheral membrane protein</topology>
    </subcellularLocation>
</comment>
<dbReference type="GO" id="GO:0007018">
    <property type="term" value="P:microtubule-based movement"/>
    <property type="evidence" value="ECO:0007669"/>
    <property type="project" value="InterPro"/>
</dbReference>
<dbReference type="Ensembl" id="ENSOCUT00000045319.1">
    <property type="protein sequence ID" value="ENSOCUP00000034591.1"/>
    <property type="gene ID" value="ENSOCUG00000012069.4"/>
</dbReference>
<evidence type="ECO:0000256" key="14">
    <source>
        <dbReference type="ARBA" id="ARBA00023329"/>
    </source>
</evidence>
<feature type="region of interest" description="Disordered" evidence="19">
    <location>
        <begin position="742"/>
        <end position="788"/>
    </location>
</feature>
<evidence type="ECO:0000256" key="17">
    <source>
        <dbReference type="RuleBase" id="RU000394"/>
    </source>
</evidence>
<keyword evidence="8 16" id="KW-0067">ATP-binding</keyword>
<feature type="coiled-coil region" evidence="18">
    <location>
        <begin position="285"/>
        <end position="393"/>
    </location>
</feature>
<evidence type="ECO:0000256" key="5">
    <source>
        <dbReference type="ARBA" id="ARBA00022553"/>
    </source>
</evidence>
<protein>
    <recommendedName>
        <fullName evidence="17">Kinesin-like protein</fullName>
    </recommendedName>
</protein>
<dbReference type="GO" id="GO:0008017">
    <property type="term" value="F:microtubule binding"/>
    <property type="evidence" value="ECO:0007669"/>
    <property type="project" value="InterPro"/>
</dbReference>
<dbReference type="Proteomes" id="UP000001811">
    <property type="component" value="Chromosome 5"/>
</dbReference>
<feature type="domain" description="Kinesin motor" evidence="20">
    <location>
        <begin position="407"/>
        <end position="730"/>
    </location>
</feature>
<dbReference type="Gene3D" id="1.10.287.1490">
    <property type="match status" value="1"/>
</dbReference>
<dbReference type="InterPro" id="IPR036961">
    <property type="entry name" value="Kinesin_motor_dom_sf"/>
</dbReference>
<keyword evidence="10 18" id="KW-0175">Coiled coil</keyword>
<evidence type="ECO:0000256" key="2">
    <source>
        <dbReference type="ARBA" id="ARBA00004300"/>
    </source>
</evidence>
<keyword evidence="4" id="KW-0963">Cytoplasm</keyword>
<reference evidence="21" key="3">
    <citation type="submission" date="2025-09" db="UniProtKB">
        <authorList>
            <consortium name="Ensembl"/>
        </authorList>
    </citation>
    <scope>IDENTIFICATION</scope>
    <source>
        <strain evidence="21">Thorbecke</strain>
    </source>
</reference>
<dbReference type="SMART" id="SM00129">
    <property type="entry name" value="KISc"/>
    <property type="match status" value="1"/>
</dbReference>
<dbReference type="CDD" id="cd01366">
    <property type="entry name" value="KISc_C_terminal"/>
    <property type="match status" value="1"/>
</dbReference>
<keyword evidence="11" id="KW-0472">Membrane</keyword>
<keyword evidence="7 16" id="KW-0547">Nucleotide-binding</keyword>